<dbReference type="RefSeq" id="WP_098037647.1">
    <property type="nucleotide sequence ID" value="NZ_CWGJ01000006.1"/>
</dbReference>
<dbReference type="AlphaFoldDB" id="A0A0H5DNB9"/>
<reference evidence="2" key="1">
    <citation type="submission" date="2015-06" db="EMBL/GenBank/DDBJ databases">
        <authorList>
            <person name="Bertelli C."/>
        </authorList>
    </citation>
    <scope>NUCLEOTIDE SEQUENCE [LARGE SCALE GENOMIC DNA]</scope>
    <source>
        <strain evidence="2">CRIB-30</strain>
    </source>
</reference>
<accession>A0A0H5DNB9</accession>
<evidence type="ECO:0000313" key="2">
    <source>
        <dbReference type="Proteomes" id="UP000220251"/>
    </source>
</evidence>
<sequence length="941" mass="103227">MGVQGSFRPAVGSFYETNTQTAASATPSVKVLSPKEQKVQAQAAVLTQKLEAKLENLSGKNIQQMDLKQLSVHLKKCDKTAGRLSKLAAKHPQLGHALKDSASVKKFQDHAGEAIAAGQDSIKGKNLSMKNFERSSRLEVKMEALGETLTRRTEASGSSPLPLTEQEMKEMVVTVGDIGKASSEDLAKLEEVLSSKSQMEQLNGYLRSNGAEDLGISEKTHSALKELTYMASRLSDHKQTFEELHQKLTDPTIPPEKRTLGSSETWLLDHIGNAHEHFKDMDLNKAGQCPMLSKLVSPAFSKGNIERIAKHRAQNLKVGDVLLFSGAKYRAYKGHTKTSGDAIQTRLTGSETVHAEVIHTKTKDGHAVNQGLWDKGLSTESTDIGISYYADSYRVKPENLLTSQTAAALKEAGVTDIKSFMEDKYAQAFTKASNEERSGDLVNSRGRRMRSVVPHHLSGEKKQAINEMAQADQAKAICSEYAMIVTFRALVELKADLAKFCEDKGVGEQLKDNAIIGLDTSVKLDSSKQHTGKLAKMLEGMMALGLMEPVAKPAAAMPLQLQEVAAIRSEVMPESQYLDQKIAEASAAHKNLSSDDPRRGVLSAHIQEVRQGVLNQLTGLETTSRQRLQSAQKKHPEDLDLGTLSKELEGKIGSLKQQIAILDAMEGTPRQSSLTNQQKAALEAVKGGKFEEYAPLVNDLSAQELKQIVQEHALASLEGSDNPTLSVPGLISAFMKGINLNDQEKMNEFKTINSDSLVKLNTEAHDVYTKTYRNIVENAALREKTFHEARDGFALALSSASEVFGVDKATVKDIEEFLKSSIKEIENAPADKKSDLIQKHQNTLQSKMVSFNQQISDKIKGADVQQKDAWQKEIQDKLPAYKDKKYQGTAKDHGVVIIAAQWKMPTFIETLYSTVSSNIKAQQALKDSDHARIGLPVQLPL</sequence>
<proteinExistence type="predicted"/>
<gene>
    <name evidence="1" type="ORF">ELAC_0435</name>
</gene>
<dbReference type="EMBL" id="CWGJ01000006">
    <property type="protein sequence ID" value="CRX37791.1"/>
    <property type="molecule type" value="Genomic_DNA"/>
</dbReference>
<evidence type="ECO:0000313" key="1">
    <source>
        <dbReference type="EMBL" id="CRX37791.1"/>
    </source>
</evidence>
<organism evidence="1 2">
    <name type="scientific">Estrella lausannensis</name>
    <dbReference type="NCBI Taxonomy" id="483423"/>
    <lineage>
        <taxon>Bacteria</taxon>
        <taxon>Pseudomonadati</taxon>
        <taxon>Chlamydiota</taxon>
        <taxon>Chlamydiia</taxon>
        <taxon>Parachlamydiales</taxon>
        <taxon>Candidatus Criblamydiaceae</taxon>
        <taxon>Estrella</taxon>
    </lineage>
</organism>
<keyword evidence="2" id="KW-1185">Reference proteome</keyword>
<name>A0A0H5DNB9_9BACT</name>
<protein>
    <submittedName>
        <fullName evidence="1">Uncharacterized protein</fullName>
    </submittedName>
</protein>
<dbReference type="Proteomes" id="UP000220251">
    <property type="component" value="Unassembled WGS sequence"/>
</dbReference>